<gene>
    <name evidence="1" type="ORF">D9M09_16585</name>
</gene>
<evidence type="ECO:0000313" key="2">
    <source>
        <dbReference type="Proteomes" id="UP000279594"/>
    </source>
</evidence>
<keyword evidence="2" id="KW-1185">Reference proteome</keyword>
<protein>
    <submittedName>
        <fullName evidence="1">Uncharacterized protein</fullName>
    </submittedName>
</protein>
<accession>A0A3G2EB57</accession>
<evidence type="ECO:0000313" key="1">
    <source>
        <dbReference type="EMBL" id="AYM77234.1"/>
    </source>
</evidence>
<name>A0A3G2EB57_9BURK</name>
<organism evidence="1 2">
    <name type="scientific">Janthinobacterium agaricidamnosum</name>
    <dbReference type="NCBI Taxonomy" id="55508"/>
    <lineage>
        <taxon>Bacteria</taxon>
        <taxon>Pseudomonadati</taxon>
        <taxon>Pseudomonadota</taxon>
        <taxon>Betaproteobacteria</taxon>
        <taxon>Burkholderiales</taxon>
        <taxon>Oxalobacteraceae</taxon>
        <taxon>Janthinobacterium</taxon>
    </lineage>
</organism>
<reference evidence="1 2" key="1">
    <citation type="submission" date="2018-10" db="EMBL/GenBank/DDBJ databases">
        <title>Effects of UV and annual dynamics of microbial communities in freshwater RAS systems.</title>
        <authorList>
            <person name="Bekkelund A.K."/>
            <person name="Hansen B.R."/>
            <person name="Stokken H."/>
            <person name="Eriksen B.F."/>
            <person name="Kashulin N.A."/>
        </authorList>
    </citation>
    <scope>NUCLEOTIDE SEQUENCE [LARGE SCALE GENOMIC DNA]</scope>
    <source>
        <strain evidence="1 2">BHSEK</strain>
    </source>
</reference>
<dbReference type="AlphaFoldDB" id="A0A3G2EB57"/>
<dbReference type="EMBL" id="CP033019">
    <property type="protein sequence ID" value="AYM77234.1"/>
    <property type="molecule type" value="Genomic_DNA"/>
</dbReference>
<dbReference type="Proteomes" id="UP000279594">
    <property type="component" value="Chromosome"/>
</dbReference>
<sequence>MWISGNEKKKLLADSCFSQKTYGCVIRTKFLQILGFASNMASWQKIYIKSKRLTTSEFISQVSLI</sequence>
<proteinExistence type="predicted"/>